<evidence type="ECO:0000313" key="2">
    <source>
        <dbReference type="EMBL" id="BBI63529.1"/>
    </source>
</evidence>
<keyword evidence="1" id="KW-1133">Transmembrane helix</keyword>
<organism evidence="2 3">
    <name type="scientific">Vreelandella sulfidaeris</name>
    <dbReference type="NCBI Taxonomy" id="115553"/>
    <lineage>
        <taxon>Bacteria</taxon>
        <taxon>Pseudomonadati</taxon>
        <taxon>Pseudomonadota</taxon>
        <taxon>Gammaproteobacteria</taxon>
        <taxon>Oceanospirillales</taxon>
        <taxon>Halomonadaceae</taxon>
        <taxon>Vreelandella</taxon>
    </lineage>
</organism>
<feature type="transmembrane region" description="Helical" evidence="1">
    <location>
        <begin position="20"/>
        <end position="40"/>
    </location>
</feature>
<evidence type="ECO:0000256" key="1">
    <source>
        <dbReference type="SAM" id="Phobius"/>
    </source>
</evidence>
<keyword evidence="1" id="KW-0812">Transmembrane</keyword>
<sequence length="85" mass="9670">MVLLPVAYAGNVHRLLEMSIYDVQLLVLVLILSLSAGFLIMAERARNSWLEAANLVCAAVIFCVGFYVALFTHQYRWRHLIFRTG</sequence>
<dbReference type="EMBL" id="AP019514">
    <property type="protein sequence ID" value="BBI63529.1"/>
    <property type="molecule type" value="Genomic_DNA"/>
</dbReference>
<accession>A0A455UH39</accession>
<gene>
    <name evidence="2" type="ORF">HSBAA_48350</name>
</gene>
<proteinExistence type="predicted"/>
<dbReference type="KEGG" id="hsr:HSBAA_48350"/>
<dbReference type="AlphaFoldDB" id="A0A455UH39"/>
<reference evidence="2 3" key="1">
    <citation type="journal article" date="2019" name="Microbiol. Resour. Announc.">
        <title>Complete Genome Sequence of Halomonas sulfidaeris Strain Esulfide1 Isolated from a Metal Sulfide Rock at a Depth of 2,200 Meters, Obtained Using Nanopore Sequencing.</title>
        <authorList>
            <person name="Saito M."/>
            <person name="Nishigata A."/>
            <person name="Galipon J."/>
            <person name="Arakawa K."/>
        </authorList>
    </citation>
    <scope>NUCLEOTIDE SEQUENCE [LARGE SCALE GENOMIC DNA]</scope>
    <source>
        <strain evidence="2 3">ATCC BAA-803</strain>
    </source>
</reference>
<keyword evidence="1" id="KW-0472">Membrane</keyword>
<dbReference type="Proteomes" id="UP000320231">
    <property type="component" value="Chromosome"/>
</dbReference>
<name>A0A455UH39_9GAMM</name>
<evidence type="ECO:0000313" key="3">
    <source>
        <dbReference type="Proteomes" id="UP000320231"/>
    </source>
</evidence>
<feature type="transmembrane region" description="Helical" evidence="1">
    <location>
        <begin position="52"/>
        <end position="70"/>
    </location>
</feature>
<protein>
    <submittedName>
        <fullName evidence="2">Uncharacterized protein</fullName>
    </submittedName>
</protein>